<dbReference type="OrthoDB" id="361362at2759"/>
<keyword evidence="2" id="KW-1185">Reference proteome</keyword>
<name>A0A1Y3AUA0_EURMA</name>
<evidence type="ECO:0000313" key="2">
    <source>
        <dbReference type="Proteomes" id="UP000194236"/>
    </source>
</evidence>
<accession>A0A1Y3AUA0</accession>
<dbReference type="Proteomes" id="UP000194236">
    <property type="component" value="Unassembled WGS sequence"/>
</dbReference>
<proteinExistence type="predicted"/>
<evidence type="ECO:0000313" key="1">
    <source>
        <dbReference type="EMBL" id="OTF72041.1"/>
    </source>
</evidence>
<gene>
    <name evidence="1" type="ORF">BLA29_011555</name>
</gene>
<dbReference type="EMBL" id="MUJZ01058204">
    <property type="protein sequence ID" value="OTF72041.1"/>
    <property type="molecule type" value="Genomic_DNA"/>
</dbReference>
<protein>
    <submittedName>
        <fullName evidence="1">Uncharacterized protein</fullName>
    </submittedName>
</protein>
<organism evidence="1 2">
    <name type="scientific">Euroglyphus maynei</name>
    <name type="common">Mayne's house dust mite</name>
    <dbReference type="NCBI Taxonomy" id="6958"/>
    <lineage>
        <taxon>Eukaryota</taxon>
        <taxon>Metazoa</taxon>
        <taxon>Ecdysozoa</taxon>
        <taxon>Arthropoda</taxon>
        <taxon>Chelicerata</taxon>
        <taxon>Arachnida</taxon>
        <taxon>Acari</taxon>
        <taxon>Acariformes</taxon>
        <taxon>Sarcoptiformes</taxon>
        <taxon>Astigmata</taxon>
        <taxon>Psoroptidia</taxon>
        <taxon>Analgoidea</taxon>
        <taxon>Pyroglyphidae</taxon>
        <taxon>Pyroglyphinae</taxon>
        <taxon>Euroglyphus</taxon>
    </lineage>
</organism>
<comment type="caution">
    <text evidence="1">The sequence shown here is derived from an EMBL/GenBank/DDBJ whole genome shotgun (WGS) entry which is preliminary data.</text>
</comment>
<reference evidence="1 2" key="1">
    <citation type="submission" date="2017-03" db="EMBL/GenBank/DDBJ databases">
        <title>Genome Survey of Euroglyphus maynei.</title>
        <authorList>
            <person name="Arlian L.G."/>
            <person name="Morgan M.S."/>
            <person name="Rider S.D."/>
        </authorList>
    </citation>
    <scope>NUCLEOTIDE SEQUENCE [LARGE SCALE GENOMIC DNA]</scope>
    <source>
        <strain evidence="1">Arlian Lab</strain>
        <tissue evidence="1">Whole body</tissue>
    </source>
</reference>
<dbReference type="AlphaFoldDB" id="A0A1Y3AUA0"/>
<sequence>MGKKKKNQDFRKIKLKAGKKLPKHLNEARPEIKAKKIQINSKFEAIDPIRLLSNPSINTKLKLLYLTKFNQKFSQDDSQSYDGEQIQIICRYLTDNDHRY</sequence>